<geneLocation type="plasmid" evidence="1 2">
    <name>pPSN2</name>
</geneLocation>
<evidence type="ECO:0000313" key="1">
    <source>
        <dbReference type="EMBL" id="EKT52847.1"/>
    </source>
</evidence>
<dbReference type="EMBL" id="AKKN01000016">
    <property type="protein sequence ID" value="EKT52847.1"/>
    <property type="molecule type" value="Genomic_DNA"/>
</dbReference>
<protein>
    <submittedName>
        <fullName evidence="1">Uncharacterized protein</fullName>
    </submittedName>
</protein>
<proteinExistence type="predicted"/>
<keyword evidence="2" id="KW-1185">Reference proteome</keyword>
<dbReference type="Proteomes" id="UP000010290">
    <property type="component" value="Plasmid pPSN2"/>
</dbReference>
<comment type="caution">
    <text evidence="1">The sequence shown here is derived from an EMBL/GenBank/DDBJ whole genome shotgun (WGS) entry which is preliminary data.</text>
</comment>
<dbReference type="RefSeq" id="WP_008916996.1">
    <property type="nucleotide sequence ID" value="NZ_CM001854.1"/>
</dbReference>
<name>K8W5V9_9GAMM</name>
<dbReference type="PATRIC" id="fig|1141660.3.peg.3271"/>
<gene>
    <name evidence="1" type="ORF">OO7_16355</name>
</gene>
<sequence>MKRKLIKQNKQFLSGLLIQARLNNLSLPMVIDLLSQKSELNMAARKKLTEDWSQAEFGDGFVSVQQVTHSGHIVCYRMFLDKADLPEEHQNRWIDFIF</sequence>
<keyword evidence="1" id="KW-0614">Plasmid</keyword>
<dbReference type="AlphaFoldDB" id="K8W5V9"/>
<organism evidence="1 2">
    <name type="scientific">Providencia sneebia DSM 19967</name>
    <dbReference type="NCBI Taxonomy" id="1141660"/>
    <lineage>
        <taxon>Bacteria</taxon>
        <taxon>Pseudomonadati</taxon>
        <taxon>Pseudomonadota</taxon>
        <taxon>Gammaproteobacteria</taxon>
        <taxon>Enterobacterales</taxon>
        <taxon>Morganellaceae</taxon>
        <taxon>Providencia</taxon>
    </lineage>
</organism>
<accession>K8W5V9</accession>
<reference evidence="1 2" key="1">
    <citation type="journal article" date="2012" name="BMC Genomics">
        <title>Comparative genomics of bacteria in the genus Providencia isolated from wild Drosophila melanogaster.</title>
        <authorList>
            <person name="Galac M.R."/>
            <person name="Lazzaro B.P."/>
        </authorList>
    </citation>
    <scope>NUCLEOTIDE SEQUENCE [LARGE SCALE GENOMIC DNA]</scope>
    <source>
        <strain evidence="1 2">DSM 19967</strain>
        <plasmid evidence="1">pPSN2</plasmid>
    </source>
</reference>
<dbReference type="HOGENOM" id="CLU_2218895_0_0_6"/>
<evidence type="ECO:0000313" key="2">
    <source>
        <dbReference type="Proteomes" id="UP000010290"/>
    </source>
</evidence>